<name>G4YSF4_PHYSP</name>
<organism evidence="1 2">
    <name type="scientific">Phytophthora sojae (strain P6497)</name>
    <name type="common">Soybean stem and root rot agent</name>
    <name type="synonym">Phytophthora megasperma f. sp. glycines</name>
    <dbReference type="NCBI Taxonomy" id="1094619"/>
    <lineage>
        <taxon>Eukaryota</taxon>
        <taxon>Sar</taxon>
        <taxon>Stramenopiles</taxon>
        <taxon>Oomycota</taxon>
        <taxon>Peronosporomycetes</taxon>
        <taxon>Peronosporales</taxon>
        <taxon>Peronosporaceae</taxon>
        <taxon>Phytophthora</taxon>
    </lineage>
</organism>
<keyword evidence="2" id="KW-1185">Reference proteome</keyword>
<dbReference type="KEGG" id="psoj:PHYSODRAFT_440220"/>
<dbReference type="Proteomes" id="UP000002640">
    <property type="component" value="Unassembled WGS sequence"/>
</dbReference>
<reference evidence="1 2" key="1">
    <citation type="journal article" date="2006" name="Science">
        <title>Phytophthora genome sequences uncover evolutionary origins and mechanisms of pathogenesis.</title>
        <authorList>
            <person name="Tyler B.M."/>
            <person name="Tripathy S."/>
            <person name="Zhang X."/>
            <person name="Dehal P."/>
            <person name="Jiang R.H."/>
            <person name="Aerts A."/>
            <person name="Arredondo F.D."/>
            <person name="Baxter L."/>
            <person name="Bensasson D."/>
            <person name="Beynon J.L."/>
            <person name="Chapman J."/>
            <person name="Damasceno C.M."/>
            <person name="Dorrance A.E."/>
            <person name="Dou D."/>
            <person name="Dickerman A.W."/>
            <person name="Dubchak I.L."/>
            <person name="Garbelotto M."/>
            <person name="Gijzen M."/>
            <person name="Gordon S.G."/>
            <person name="Govers F."/>
            <person name="Grunwald N.J."/>
            <person name="Huang W."/>
            <person name="Ivors K.L."/>
            <person name="Jones R.W."/>
            <person name="Kamoun S."/>
            <person name="Krampis K."/>
            <person name="Lamour K.H."/>
            <person name="Lee M.K."/>
            <person name="McDonald W.H."/>
            <person name="Medina M."/>
            <person name="Meijer H.J."/>
            <person name="Nordberg E.K."/>
            <person name="Maclean D.J."/>
            <person name="Ospina-Giraldo M.D."/>
            <person name="Morris P.F."/>
            <person name="Phuntumart V."/>
            <person name="Putnam N.H."/>
            <person name="Rash S."/>
            <person name="Rose J.K."/>
            <person name="Sakihama Y."/>
            <person name="Salamov A.A."/>
            <person name="Savidor A."/>
            <person name="Scheuring C.F."/>
            <person name="Smith B.M."/>
            <person name="Sobral B.W."/>
            <person name="Terry A."/>
            <person name="Torto-Alalibo T.A."/>
            <person name="Win J."/>
            <person name="Xu Z."/>
            <person name="Zhang H."/>
            <person name="Grigoriev I.V."/>
            <person name="Rokhsar D.S."/>
            <person name="Boore J.L."/>
        </authorList>
    </citation>
    <scope>NUCLEOTIDE SEQUENCE [LARGE SCALE GENOMIC DNA]</scope>
    <source>
        <strain evidence="1 2">P6497</strain>
    </source>
</reference>
<evidence type="ECO:0000313" key="2">
    <source>
        <dbReference type="Proteomes" id="UP000002640"/>
    </source>
</evidence>
<dbReference type="EMBL" id="JH159152">
    <property type="protein sequence ID" value="EGZ22970.1"/>
    <property type="molecule type" value="Genomic_DNA"/>
</dbReference>
<feature type="non-terminal residue" evidence="1">
    <location>
        <position position="149"/>
    </location>
</feature>
<dbReference type="GeneID" id="20652633"/>
<dbReference type="AlphaFoldDB" id="G4YSF4"/>
<dbReference type="InParanoid" id="G4YSF4"/>
<protein>
    <submittedName>
        <fullName evidence="1">Uncharacterized protein</fullName>
    </submittedName>
</protein>
<gene>
    <name evidence="1" type="ORF">PHYSODRAFT_440220</name>
</gene>
<dbReference type="RefSeq" id="XP_009518258.1">
    <property type="nucleotide sequence ID" value="XM_009519963.1"/>
</dbReference>
<sequence length="149" mass="15924">MATRSVFALFKPGLLDTRGYAYGQAELLDGDDAASVEEATGGIGTYVGACACVARVPPSAAPSWNYGAVAGYSWDTLVHGGVLHISFGEDVEPVPFKEHEIEALEYAPYALPPCNNRRIIDLMPAEMRAIHAAALNHFKGVGCRATRRS</sequence>
<evidence type="ECO:0000313" key="1">
    <source>
        <dbReference type="EMBL" id="EGZ22970.1"/>
    </source>
</evidence>
<accession>G4YSF4</accession>
<proteinExistence type="predicted"/>